<dbReference type="AntiFam" id="ANF00267">
    <property type="entry name" value="DNA repeat translations related to WP_015765070.1"/>
</dbReference>
<sequence length="153" mass="17559">MVKDRPSRLRPLTLRLLTGPAHALYYVIMNFVNNFDLNGGLFVIDAAIMILAYAHDHPQSYQVRQVPYQNVASILLDDQVIFPQQQIFFPPNRLRVIRLPEHFSFDNPDISAWLLSLLPDLGEDVEAPSSDQMWLTTSHLTKAKQLLIEVSFE</sequence>
<proteinExistence type="predicted"/>
<gene>
    <name evidence="1" type="ORF">LRLFYP97_00373</name>
</gene>
<evidence type="ECO:0000313" key="1">
    <source>
        <dbReference type="EMBL" id="VYT58045.1"/>
    </source>
</evidence>
<dbReference type="AlphaFoldDB" id="A0A6N2XUM8"/>
<protein>
    <submittedName>
        <fullName evidence="1">Uncharacterized protein</fullName>
    </submittedName>
</protein>
<reference evidence="1" key="1">
    <citation type="submission" date="2019-11" db="EMBL/GenBank/DDBJ databases">
        <authorList>
            <person name="Feng L."/>
        </authorList>
    </citation>
    <scope>NUCLEOTIDE SEQUENCE</scope>
    <source>
        <strain evidence="1">LrhamnosusLFYP97</strain>
    </source>
</reference>
<organism evidence="1">
    <name type="scientific">Lacticaseibacillus rhamnosus</name>
    <name type="common">Lactobacillus rhamnosus</name>
    <dbReference type="NCBI Taxonomy" id="47715"/>
    <lineage>
        <taxon>Bacteria</taxon>
        <taxon>Bacillati</taxon>
        <taxon>Bacillota</taxon>
        <taxon>Bacilli</taxon>
        <taxon>Lactobacillales</taxon>
        <taxon>Lactobacillaceae</taxon>
        <taxon>Lacticaseibacillus</taxon>
    </lineage>
</organism>
<dbReference type="EMBL" id="CACRTK010000005">
    <property type="protein sequence ID" value="VYT58045.1"/>
    <property type="molecule type" value="Genomic_DNA"/>
</dbReference>
<dbReference type="NCBIfam" id="NF040517">
    <property type="entry name" value="Lacto_Palin_RP2"/>
    <property type="match status" value="1"/>
</dbReference>
<accession>A0A6N2XUM8</accession>
<name>A0A6N2XUM8_LACRH</name>